<dbReference type="PANTHER" id="PTHR30086">
    <property type="entry name" value="ARGININE EXPORTER PROTEIN ARGO"/>
    <property type="match status" value="1"/>
</dbReference>
<evidence type="ECO:0000313" key="8">
    <source>
        <dbReference type="Proteomes" id="UP000232060"/>
    </source>
</evidence>
<dbReference type="AlphaFoldDB" id="A0A2M8H7S6"/>
<keyword evidence="4 6" id="KW-1133">Transmembrane helix</keyword>
<protein>
    <submittedName>
        <fullName evidence="7">Lysine transporter LysE</fullName>
    </submittedName>
</protein>
<dbReference type="OrthoDB" id="9804822at2"/>
<feature type="transmembrane region" description="Helical" evidence="6">
    <location>
        <begin position="6"/>
        <end position="28"/>
    </location>
</feature>
<evidence type="ECO:0000256" key="5">
    <source>
        <dbReference type="ARBA" id="ARBA00023136"/>
    </source>
</evidence>
<dbReference type="PANTHER" id="PTHR30086:SF20">
    <property type="entry name" value="ARGININE EXPORTER PROTEIN ARGO-RELATED"/>
    <property type="match status" value="1"/>
</dbReference>
<dbReference type="GO" id="GO:0015171">
    <property type="term" value="F:amino acid transmembrane transporter activity"/>
    <property type="evidence" value="ECO:0007669"/>
    <property type="project" value="TreeGrafter"/>
</dbReference>
<feature type="transmembrane region" description="Helical" evidence="6">
    <location>
        <begin position="71"/>
        <end position="88"/>
    </location>
</feature>
<evidence type="ECO:0000256" key="3">
    <source>
        <dbReference type="ARBA" id="ARBA00022692"/>
    </source>
</evidence>
<organism evidence="7 8">
    <name type="scientific">Aeromonas lusitana</name>
    <dbReference type="NCBI Taxonomy" id="931529"/>
    <lineage>
        <taxon>Bacteria</taxon>
        <taxon>Pseudomonadati</taxon>
        <taxon>Pseudomonadota</taxon>
        <taxon>Gammaproteobacteria</taxon>
        <taxon>Aeromonadales</taxon>
        <taxon>Aeromonadaceae</taxon>
        <taxon>Aeromonas</taxon>
    </lineage>
</organism>
<dbReference type="Pfam" id="PF01810">
    <property type="entry name" value="LysE"/>
    <property type="match status" value="1"/>
</dbReference>
<evidence type="ECO:0000256" key="6">
    <source>
        <dbReference type="SAM" id="Phobius"/>
    </source>
</evidence>
<dbReference type="Proteomes" id="UP000232060">
    <property type="component" value="Unassembled WGS sequence"/>
</dbReference>
<feature type="transmembrane region" description="Helical" evidence="6">
    <location>
        <begin position="40"/>
        <end position="65"/>
    </location>
</feature>
<comment type="caution">
    <text evidence="7">The sequence shown here is derived from an EMBL/GenBank/DDBJ whole genome shotgun (WGS) entry which is preliminary data.</text>
</comment>
<evidence type="ECO:0000256" key="1">
    <source>
        <dbReference type="ARBA" id="ARBA00004651"/>
    </source>
</evidence>
<proteinExistence type="predicted"/>
<name>A0A2M8H7S6_9GAMM</name>
<sequence>MTLDTWMLFFLAYLLATLTPGPNVLLVVKNGLQLGWRPALLTISANLCCQAILIFLVAMGVGALLQTLPPLFIALKLAGGGYLIYLGYKALRSARAGSHDMPLTDPRTRTRSDLALLREAFLVSASNPKTIIFLCALLPQFLDHQSPLPIQFVTMYLSICVIVTLVHLSYVALARRAGSYFNPARGQRLFSRITGGLFITLGGAILLSGRP</sequence>
<feature type="transmembrane region" description="Helical" evidence="6">
    <location>
        <begin position="189"/>
        <end position="209"/>
    </location>
</feature>
<accession>A0A2M8H7S6</accession>
<feature type="transmembrane region" description="Helical" evidence="6">
    <location>
        <begin position="120"/>
        <end position="142"/>
    </location>
</feature>
<dbReference type="EMBL" id="PGCP01000021">
    <property type="protein sequence ID" value="PJC92624.1"/>
    <property type="molecule type" value="Genomic_DNA"/>
</dbReference>
<reference evidence="7 8" key="1">
    <citation type="submission" date="2017-11" db="EMBL/GenBank/DDBJ databases">
        <title>Draft genome sequence of environmental isolate Aeromonas lusitania sp. nov. MDC 2473.</title>
        <authorList>
            <person name="Colston S.M."/>
            <person name="Navarro A."/>
            <person name="Martinez-Murcia A.J."/>
            <person name="Graf J."/>
        </authorList>
    </citation>
    <scope>NUCLEOTIDE SEQUENCE [LARGE SCALE GENOMIC DNA]</scope>
    <source>
        <strain evidence="7 8">MDC 2473</strain>
    </source>
</reference>
<keyword evidence="3 6" id="KW-0812">Transmembrane</keyword>
<dbReference type="RefSeq" id="WP_100860516.1">
    <property type="nucleotide sequence ID" value="NZ_PGCP01000021.1"/>
</dbReference>
<dbReference type="InterPro" id="IPR001123">
    <property type="entry name" value="LeuE-type"/>
</dbReference>
<evidence type="ECO:0000313" key="7">
    <source>
        <dbReference type="EMBL" id="PJC92624.1"/>
    </source>
</evidence>
<evidence type="ECO:0000256" key="4">
    <source>
        <dbReference type="ARBA" id="ARBA00022989"/>
    </source>
</evidence>
<dbReference type="PIRSF" id="PIRSF006324">
    <property type="entry name" value="LeuE"/>
    <property type="match status" value="1"/>
</dbReference>
<gene>
    <name evidence="7" type="ORF">CUC44_13920</name>
</gene>
<keyword evidence="8" id="KW-1185">Reference proteome</keyword>
<keyword evidence="2" id="KW-1003">Cell membrane</keyword>
<feature type="transmembrane region" description="Helical" evidence="6">
    <location>
        <begin position="148"/>
        <end position="168"/>
    </location>
</feature>
<keyword evidence="5 6" id="KW-0472">Membrane</keyword>
<evidence type="ECO:0000256" key="2">
    <source>
        <dbReference type="ARBA" id="ARBA00022475"/>
    </source>
</evidence>
<comment type="subcellular location">
    <subcellularLocation>
        <location evidence="1">Cell membrane</location>
        <topology evidence="1">Multi-pass membrane protein</topology>
    </subcellularLocation>
</comment>
<dbReference type="GO" id="GO:0005886">
    <property type="term" value="C:plasma membrane"/>
    <property type="evidence" value="ECO:0007669"/>
    <property type="project" value="UniProtKB-SubCell"/>
</dbReference>